<dbReference type="GO" id="GO:0005524">
    <property type="term" value="F:ATP binding"/>
    <property type="evidence" value="ECO:0007669"/>
    <property type="project" value="UniProtKB-KW"/>
</dbReference>
<evidence type="ECO:0000256" key="4">
    <source>
        <dbReference type="ARBA" id="ARBA00022840"/>
    </source>
</evidence>
<keyword evidence="6" id="KW-1003">Cell membrane</keyword>
<dbReference type="PANTHER" id="PTHR43869">
    <property type="entry name" value="GLYCINE BETAINE/PROLINE BETAINE TRANSPORT SYSTEM ATP-BINDING PROTEIN PROV"/>
    <property type="match status" value="1"/>
</dbReference>
<dbReference type="PROSITE" id="PS50893">
    <property type="entry name" value="ABC_TRANSPORTER_2"/>
    <property type="match status" value="1"/>
</dbReference>
<dbReference type="InterPro" id="IPR017871">
    <property type="entry name" value="ABC_transporter-like_CS"/>
</dbReference>
<sequence>MTAKLRVKDVYKIFGGDPSLALERLERGESKEEIFAETGLTVGVQDADFEVEEGQIFVVMGLSGSGKSTLVRMLNGLIKPSSGAILIDDDDVASCSADRLRQVRRNKISMVFQHFALFPHRTIAENAAFGLKIKGVKPAERRERALAALEQVGLAAWADSRPSDLSGGMQQRVGLARGLATEPQILLMDEPFGALDPLIRKEMQEELLTLQKTLKKTIVFITHDLNEALILGDRIAIMKDGLFVQVGTAQEIVSEPADDYVAAFVADIDRGRVFTAETVADAPAALQLKTDSAEDAIKNMEDLNRNALYVLDGDEIAGVVTYQDLTAAGRENGGANEAVLNEVLITEYPSTDPDTHLADLYGSASAGLPIAVTDEENRLVGVVEPQAVFAQLSNEVTPNGESVEIPETAKTADTAEKPSRKGDAA</sequence>
<dbReference type="InterPro" id="IPR051921">
    <property type="entry name" value="ABC_osmolyte_uptake_ATP-bind"/>
</dbReference>
<dbReference type="NCBIfam" id="TIGR01186">
    <property type="entry name" value="proV"/>
    <property type="match status" value="1"/>
</dbReference>
<dbReference type="SUPFAM" id="SSF52540">
    <property type="entry name" value="P-loop containing nucleoside triphosphate hydrolases"/>
    <property type="match status" value="1"/>
</dbReference>
<dbReference type="SMART" id="SM00382">
    <property type="entry name" value="AAA"/>
    <property type="match status" value="1"/>
</dbReference>
<evidence type="ECO:0000313" key="9">
    <source>
        <dbReference type="EMBL" id="GLQ54231.1"/>
    </source>
</evidence>
<name>A0ABQ5W305_9HYPH</name>
<comment type="catalytic activity">
    <reaction evidence="6">
        <text>a quaternary ammonium(out) + ATP + H2O = a quaternary ammonium(in) + ADP + phosphate + H(+)</text>
        <dbReference type="Rhea" id="RHEA:11036"/>
        <dbReference type="ChEBI" id="CHEBI:15377"/>
        <dbReference type="ChEBI" id="CHEBI:15378"/>
        <dbReference type="ChEBI" id="CHEBI:30616"/>
        <dbReference type="ChEBI" id="CHEBI:35267"/>
        <dbReference type="ChEBI" id="CHEBI:43474"/>
        <dbReference type="ChEBI" id="CHEBI:456216"/>
    </reaction>
</comment>
<keyword evidence="6" id="KW-0997">Cell inner membrane</keyword>
<evidence type="ECO:0000256" key="6">
    <source>
        <dbReference type="RuleBase" id="RU369116"/>
    </source>
</evidence>
<dbReference type="RefSeq" id="WP_284339663.1">
    <property type="nucleotide sequence ID" value="NZ_BSNS01000007.1"/>
</dbReference>
<evidence type="ECO:0000256" key="1">
    <source>
        <dbReference type="ARBA" id="ARBA00005417"/>
    </source>
</evidence>
<dbReference type="Pfam" id="PF00005">
    <property type="entry name" value="ABC_tran"/>
    <property type="match status" value="1"/>
</dbReference>
<proteinExistence type="inferred from homology"/>
<evidence type="ECO:0000256" key="7">
    <source>
        <dbReference type="SAM" id="MobiDB-lite"/>
    </source>
</evidence>
<protein>
    <recommendedName>
        <fullName evidence="6">Quaternary amine transport ATP-binding protein</fullName>
        <ecNumber evidence="6">7.6.2.9</ecNumber>
    </recommendedName>
</protein>
<comment type="similarity">
    <text evidence="1 6">Belongs to the ABC transporter superfamily.</text>
</comment>
<feature type="domain" description="ABC transporter" evidence="8">
    <location>
        <begin position="5"/>
        <end position="265"/>
    </location>
</feature>
<evidence type="ECO:0000259" key="8">
    <source>
        <dbReference type="PROSITE" id="PS50893"/>
    </source>
</evidence>
<dbReference type="InterPro" id="IPR027417">
    <property type="entry name" value="P-loop_NTPase"/>
</dbReference>
<comment type="caution">
    <text evidence="9">The sequence shown here is derived from an EMBL/GenBank/DDBJ whole genome shotgun (WGS) entry which is preliminary data.</text>
</comment>
<keyword evidence="10" id="KW-1185">Reference proteome</keyword>
<dbReference type="InterPro" id="IPR000644">
    <property type="entry name" value="CBS_dom"/>
</dbReference>
<evidence type="ECO:0000256" key="3">
    <source>
        <dbReference type="ARBA" id="ARBA00022741"/>
    </source>
</evidence>
<accession>A0ABQ5W305</accession>
<dbReference type="CDD" id="cd03294">
    <property type="entry name" value="ABC_Pro_Gly_Betaine"/>
    <property type="match status" value="1"/>
</dbReference>
<dbReference type="EMBL" id="BSNS01000007">
    <property type="protein sequence ID" value="GLQ54231.1"/>
    <property type="molecule type" value="Genomic_DNA"/>
</dbReference>
<comment type="subunit">
    <text evidence="6">The complex is probably composed of two ATP-binding proteins, two transmembrane proteins and a solute-binding protein.</text>
</comment>
<evidence type="ECO:0000256" key="2">
    <source>
        <dbReference type="ARBA" id="ARBA00022448"/>
    </source>
</evidence>
<dbReference type="SUPFAM" id="SSF54631">
    <property type="entry name" value="CBS-domain pair"/>
    <property type="match status" value="1"/>
</dbReference>
<dbReference type="InterPro" id="IPR003593">
    <property type="entry name" value="AAA+_ATPase"/>
</dbReference>
<organism evidence="9 10">
    <name type="scientific">Devosia nitrariae</name>
    <dbReference type="NCBI Taxonomy" id="2071872"/>
    <lineage>
        <taxon>Bacteria</taxon>
        <taxon>Pseudomonadati</taxon>
        <taxon>Pseudomonadota</taxon>
        <taxon>Alphaproteobacteria</taxon>
        <taxon>Hyphomicrobiales</taxon>
        <taxon>Devosiaceae</taxon>
        <taxon>Devosia</taxon>
    </lineage>
</organism>
<dbReference type="Proteomes" id="UP001156691">
    <property type="component" value="Unassembled WGS sequence"/>
</dbReference>
<comment type="subcellular location">
    <subcellularLocation>
        <location evidence="6">Cell inner membrane</location>
        <topology evidence="6">Peripheral membrane protein</topology>
    </subcellularLocation>
</comment>
<keyword evidence="5" id="KW-0029">Amino-acid transport</keyword>
<dbReference type="InterPro" id="IPR003439">
    <property type="entry name" value="ABC_transporter-like_ATP-bd"/>
</dbReference>
<dbReference type="Pfam" id="PF00571">
    <property type="entry name" value="CBS"/>
    <property type="match status" value="1"/>
</dbReference>
<dbReference type="InterPro" id="IPR046342">
    <property type="entry name" value="CBS_dom_sf"/>
</dbReference>
<evidence type="ECO:0000256" key="5">
    <source>
        <dbReference type="ARBA" id="ARBA00022970"/>
    </source>
</evidence>
<reference evidence="10" key="1">
    <citation type="journal article" date="2019" name="Int. J. Syst. Evol. Microbiol.">
        <title>The Global Catalogue of Microorganisms (GCM) 10K type strain sequencing project: providing services to taxonomists for standard genome sequencing and annotation.</title>
        <authorList>
            <consortium name="The Broad Institute Genomics Platform"/>
            <consortium name="The Broad Institute Genome Sequencing Center for Infectious Disease"/>
            <person name="Wu L."/>
            <person name="Ma J."/>
        </authorList>
    </citation>
    <scope>NUCLEOTIDE SEQUENCE [LARGE SCALE GENOMIC DNA]</scope>
    <source>
        <strain evidence="10">NBRC 112416</strain>
    </source>
</reference>
<dbReference type="PROSITE" id="PS00211">
    <property type="entry name" value="ABC_TRANSPORTER_1"/>
    <property type="match status" value="1"/>
</dbReference>
<dbReference type="Gene3D" id="3.40.50.300">
    <property type="entry name" value="P-loop containing nucleotide triphosphate hydrolases"/>
    <property type="match status" value="1"/>
</dbReference>
<feature type="compositionally biased region" description="Basic and acidic residues" evidence="7">
    <location>
        <begin position="413"/>
        <end position="425"/>
    </location>
</feature>
<feature type="region of interest" description="Disordered" evidence="7">
    <location>
        <begin position="397"/>
        <end position="425"/>
    </location>
</feature>
<evidence type="ECO:0000313" key="10">
    <source>
        <dbReference type="Proteomes" id="UP001156691"/>
    </source>
</evidence>
<dbReference type="EC" id="7.6.2.9" evidence="6"/>
<keyword evidence="2 6" id="KW-0813">Transport</keyword>
<dbReference type="Gene3D" id="3.10.580.10">
    <property type="entry name" value="CBS-domain"/>
    <property type="match status" value="1"/>
</dbReference>
<keyword evidence="3 6" id="KW-0547">Nucleotide-binding</keyword>
<keyword evidence="4 6" id="KW-0067">ATP-binding</keyword>
<keyword evidence="6" id="KW-0472">Membrane</keyword>
<dbReference type="InterPro" id="IPR005892">
    <property type="entry name" value="Gly-betaine_transp_ATP-bd"/>
</dbReference>
<dbReference type="PANTHER" id="PTHR43869:SF1">
    <property type="entry name" value="GLYCINE BETAINE_PROLINE BETAINE TRANSPORT SYSTEM ATP-BINDING PROTEIN PROV"/>
    <property type="match status" value="1"/>
</dbReference>
<gene>
    <name evidence="9" type="primary">opuAA</name>
    <name evidence="9" type="ORF">GCM10010862_14900</name>
</gene>